<evidence type="ECO:0000256" key="6">
    <source>
        <dbReference type="ARBA" id="ARBA00022833"/>
    </source>
</evidence>
<evidence type="ECO:0000256" key="2">
    <source>
        <dbReference type="ARBA" id="ARBA00022670"/>
    </source>
</evidence>
<keyword evidence="1" id="KW-1003">Cell membrane</keyword>
<evidence type="ECO:0000256" key="1">
    <source>
        <dbReference type="ARBA" id="ARBA00022475"/>
    </source>
</evidence>
<keyword evidence="4" id="KW-0479">Metal-binding</keyword>
<evidence type="ECO:0000256" key="5">
    <source>
        <dbReference type="ARBA" id="ARBA00022801"/>
    </source>
</evidence>
<dbReference type="GO" id="GO:0004222">
    <property type="term" value="F:metalloendopeptidase activity"/>
    <property type="evidence" value="ECO:0007669"/>
    <property type="project" value="InterPro"/>
</dbReference>
<evidence type="ECO:0000259" key="11">
    <source>
        <dbReference type="Pfam" id="PF01435"/>
    </source>
</evidence>
<dbReference type="Proteomes" id="UP000662873">
    <property type="component" value="Chromosome"/>
</dbReference>
<evidence type="ECO:0000256" key="10">
    <source>
        <dbReference type="RuleBase" id="RU003983"/>
    </source>
</evidence>
<feature type="domain" description="Peptidase M48" evidence="11">
    <location>
        <begin position="63"/>
        <end position="264"/>
    </location>
</feature>
<evidence type="ECO:0000256" key="9">
    <source>
        <dbReference type="ARBA" id="ARBA00023136"/>
    </source>
</evidence>
<keyword evidence="7" id="KW-1133">Transmembrane helix</keyword>
<comment type="similarity">
    <text evidence="10">Belongs to the peptidase M48 family.</text>
</comment>
<dbReference type="Gene3D" id="3.30.2010.10">
    <property type="entry name" value="Metalloproteases ('zincins'), catalytic domain"/>
    <property type="match status" value="1"/>
</dbReference>
<evidence type="ECO:0000313" key="13">
    <source>
        <dbReference type="Proteomes" id="UP000662873"/>
    </source>
</evidence>
<reference evidence="12" key="1">
    <citation type="journal article" name="DNA Res.">
        <title>The physiological potential of anammox bacteria as revealed by their core genome structure.</title>
        <authorList>
            <person name="Okubo T."/>
            <person name="Toyoda A."/>
            <person name="Fukuhara K."/>
            <person name="Uchiyama I."/>
            <person name="Harigaya Y."/>
            <person name="Kuroiwa M."/>
            <person name="Suzuki T."/>
            <person name="Murakami Y."/>
            <person name="Suwa Y."/>
            <person name="Takami H."/>
        </authorList>
    </citation>
    <scope>NUCLEOTIDE SEQUENCE</scope>
    <source>
        <strain evidence="12">317325-2</strain>
    </source>
</reference>
<name>A0A809R7A5_9BACT</name>
<keyword evidence="8 10" id="KW-0482">Metalloprotease</keyword>
<proteinExistence type="inferred from homology"/>
<dbReference type="PANTHER" id="PTHR43221:SF3">
    <property type="entry name" value="SLL1280 PROTEIN"/>
    <property type="match status" value="1"/>
</dbReference>
<dbReference type="KEGG" id="npy:NPRO_09540"/>
<accession>A0A809R7A5</accession>
<comment type="cofactor">
    <cofactor evidence="10">
        <name>Zn(2+)</name>
        <dbReference type="ChEBI" id="CHEBI:29105"/>
    </cofactor>
    <text evidence="10">Binds 1 zinc ion per subunit.</text>
</comment>
<dbReference type="InterPro" id="IPR001915">
    <property type="entry name" value="Peptidase_M48"/>
</dbReference>
<evidence type="ECO:0000256" key="8">
    <source>
        <dbReference type="ARBA" id="ARBA00023049"/>
    </source>
</evidence>
<keyword evidence="5 10" id="KW-0378">Hydrolase</keyword>
<organism evidence="12 13">
    <name type="scientific">Candidatus Nitrosymbiomonas proteolyticus</name>
    <dbReference type="NCBI Taxonomy" id="2608984"/>
    <lineage>
        <taxon>Bacteria</taxon>
        <taxon>Bacillati</taxon>
        <taxon>Armatimonadota</taxon>
        <taxon>Armatimonadota incertae sedis</taxon>
        <taxon>Candidatus Nitrosymbiomonas</taxon>
    </lineage>
</organism>
<sequence>MAERKVLTGLSAEAFIAETDRVALRALQKVPLLPKVVQKFYELGIDRWMYCWNMAQSVRCGPRQFKTLYDILRESCEVLDMPEPELYVTSNPFPNAFAGGVERPYITLRSSLIDTLSDEQLYHLIGHELGHVKAGHVLYKSVASILIPLLELVGRRTFGLGDVASIGLMLAFYEWSRQAEVTADRAGLLVSQSLDTSIDANLSLTAGPSRLKHELNRDAFMDQARAYHDATGLDAVGKVLIFVLMSSTYTHPMPVHRAQELERWVLSGAYDRILAGDYARTTNAKGA</sequence>
<dbReference type="PANTHER" id="PTHR43221">
    <property type="entry name" value="PROTEASE HTPX"/>
    <property type="match status" value="1"/>
</dbReference>
<keyword evidence="3" id="KW-0812">Transmembrane</keyword>
<dbReference type="GO" id="GO:0006508">
    <property type="term" value="P:proteolysis"/>
    <property type="evidence" value="ECO:0007669"/>
    <property type="project" value="UniProtKB-KW"/>
</dbReference>
<dbReference type="InterPro" id="IPR050083">
    <property type="entry name" value="HtpX_protease"/>
</dbReference>
<keyword evidence="9" id="KW-0472">Membrane</keyword>
<evidence type="ECO:0000313" key="12">
    <source>
        <dbReference type="EMBL" id="BBO23359.1"/>
    </source>
</evidence>
<gene>
    <name evidence="12" type="ORF">NPRO_09540</name>
</gene>
<dbReference type="Pfam" id="PF01435">
    <property type="entry name" value="Peptidase_M48"/>
    <property type="match status" value="1"/>
</dbReference>
<dbReference type="CDD" id="cd07325">
    <property type="entry name" value="M48_Ste24p_like"/>
    <property type="match status" value="1"/>
</dbReference>
<evidence type="ECO:0000256" key="3">
    <source>
        <dbReference type="ARBA" id="ARBA00022692"/>
    </source>
</evidence>
<dbReference type="AlphaFoldDB" id="A0A809R7A5"/>
<protein>
    <submittedName>
        <fullName evidence="12">Zn-dependent protease with chaperone function</fullName>
    </submittedName>
</protein>
<dbReference type="GO" id="GO:0046872">
    <property type="term" value="F:metal ion binding"/>
    <property type="evidence" value="ECO:0007669"/>
    <property type="project" value="UniProtKB-KW"/>
</dbReference>
<keyword evidence="2 10" id="KW-0645">Protease</keyword>
<evidence type="ECO:0000256" key="4">
    <source>
        <dbReference type="ARBA" id="ARBA00022723"/>
    </source>
</evidence>
<evidence type="ECO:0000256" key="7">
    <source>
        <dbReference type="ARBA" id="ARBA00022989"/>
    </source>
</evidence>
<keyword evidence="6 10" id="KW-0862">Zinc</keyword>
<dbReference type="EMBL" id="AP021858">
    <property type="protein sequence ID" value="BBO23359.1"/>
    <property type="molecule type" value="Genomic_DNA"/>
</dbReference>